<dbReference type="Proteomes" id="UP000241769">
    <property type="component" value="Unassembled WGS sequence"/>
</dbReference>
<dbReference type="GO" id="GO:0035269">
    <property type="term" value="P:protein O-linked glycosylation via mannose"/>
    <property type="evidence" value="ECO:0007669"/>
    <property type="project" value="TreeGrafter"/>
</dbReference>
<keyword evidence="4" id="KW-1185">Reference proteome</keyword>
<evidence type="ECO:0000256" key="1">
    <source>
        <dbReference type="PROSITE-ProRule" id="PRU00339"/>
    </source>
</evidence>
<dbReference type="PANTHER" id="PTHR44216">
    <property type="entry name" value="PROTEIN O-MANNOSYL-TRANSFERASE TMTC2"/>
    <property type="match status" value="1"/>
</dbReference>
<dbReference type="Gene3D" id="3.40.50.1110">
    <property type="entry name" value="SGNH hydrolase"/>
    <property type="match status" value="1"/>
</dbReference>
<organism evidence="3 4">
    <name type="scientific">Planoprotostelium fungivorum</name>
    <dbReference type="NCBI Taxonomy" id="1890364"/>
    <lineage>
        <taxon>Eukaryota</taxon>
        <taxon>Amoebozoa</taxon>
        <taxon>Evosea</taxon>
        <taxon>Variosea</taxon>
        <taxon>Cavosteliida</taxon>
        <taxon>Cavosteliaceae</taxon>
        <taxon>Planoprotostelium</taxon>
    </lineage>
</organism>
<dbReference type="AlphaFoldDB" id="A0A2P6NU90"/>
<dbReference type="GO" id="GO:0000030">
    <property type="term" value="F:mannosyltransferase activity"/>
    <property type="evidence" value="ECO:0007669"/>
    <property type="project" value="TreeGrafter"/>
</dbReference>
<dbReference type="PANTHER" id="PTHR44216:SF3">
    <property type="entry name" value="PROTEIN O-MANNOSYL-TRANSFERASE TMTC2"/>
    <property type="match status" value="1"/>
</dbReference>
<comment type="caution">
    <text evidence="3">The sequence shown here is derived from an EMBL/GenBank/DDBJ whole genome shotgun (WGS) entry which is preliminary data.</text>
</comment>
<dbReference type="Gene3D" id="1.25.40.10">
    <property type="entry name" value="Tetratricopeptide repeat domain"/>
    <property type="match status" value="1"/>
</dbReference>
<gene>
    <name evidence="3" type="ORF">PROFUN_00743</name>
</gene>
<keyword evidence="1" id="KW-0802">TPR repeat</keyword>
<dbReference type="InterPro" id="IPR011990">
    <property type="entry name" value="TPR-like_helical_dom_sf"/>
</dbReference>
<feature type="compositionally biased region" description="Basic and acidic residues" evidence="2">
    <location>
        <begin position="74"/>
        <end position="88"/>
    </location>
</feature>
<dbReference type="InterPro" id="IPR036514">
    <property type="entry name" value="SGNH_hydro_sf"/>
</dbReference>
<dbReference type="EMBL" id="MDYQ01000020">
    <property type="protein sequence ID" value="PRP87532.1"/>
    <property type="molecule type" value="Genomic_DNA"/>
</dbReference>
<dbReference type="SMART" id="SM00028">
    <property type="entry name" value="TPR"/>
    <property type="match status" value="5"/>
</dbReference>
<evidence type="ECO:0000256" key="2">
    <source>
        <dbReference type="SAM" id="MobiDB-lite"/>
    </source>
</evidence>
<dbReference type="SUPFAM" id="SSF52266">
    <property type="entry name" value="SGNH hydrolase"/>
    <property type="match status" value="1"/>
</dbReference>
<dbReference type="PROSITE" id="PS50293">
    <property type="entry name" value="TPR_REGION"/>
    <property type="match status" value="1"/>
</dbReference>
<dbReference type="Pfam" id="PF12895">
    <property type="entry name" value="ANAPC3"/>
    <property type="match status" value="1"/>
</dbReference>
<feature type="repeat" description="TPR" evidence="1">
    <location>
        <begin position="188"/>
        <end position="221"/>
    </location>
</feature>
<evidence type="ECO:0000313" key="4">
    <source>
        <dbReference type="Proteomes" id="UP000241769"/>
    </source>
</evidence>
<evidence type="ECO:0000313" key="3">
    <source>
        <dbReference type="EMBL" id="PRP87532.1"/>
    </source>
</evidence>
<dbReference type="InParanoid" id="A0A2P6NU90"/>
<feature type="region of interest" description="Disordered" evidence="2">
    <location>
        <begin position="74"/>
        <end position="109"/>
    </location>
</feature>
<proteinExistence type="predicted"/>
<feature type="repeat" description="TPR" evidence="1">
    <location>
        <begin position="154"/>
        <end position="187"/>
    </location>
</feature>
<evidence type="ECO:0008006" key="5">
    <source>
        <dbReference type="Google" id="ProtNLM"/>
    </source>
</evidence>
<dbReference type="InterPro" id="IPR019734">
    <property type="entry name" value="TPR_rpt"/>
</dbReference>
<protein>
    <recommendedName>
        <fullName evidence="5">Tetratricopeptide repeat protein</fullName>
    </recommendedName>
</protein>
<name>A0A2P6NU90_9EUKA</name>
<dbReference type="STRING" id="1890364.A0A2P6NU90"/>
<dbReference type="PROSITE" id="PS50005">
    <property type="entry name" value="TPR"/>
    <property type="match status" value="2"/>
</dbReference>
<dbReference type="OrthoDB" id="435413at2759"/>
<dbReference type="InterPro" id="IPR052384">
    <property type="entry name" value="TMTC_O-mannosyltransferase"/>
</dbReference>
<sequence>MTSKVYAHFEGTPDFTWIVDLNKNPLRTVGQIKETFVQIYNQRKKKIEDSRSIESLRQGEDIFFVHVSQPTRAETRAETKVQVEEKSATKATSVSQEKEERGSSQPELSAQEAQKLVALLKESLSEAEEHAKNGKLREAVKIYKRVLTYVPTEMNSLHHLGEIYSFAGRKKEAIQFYRDGAKHHPHMFEFHHSLGKAYHENGQYQEAIQSFEKAIRIAKEKQPNLVPVVQLGMGKSMYKTTTHRSAGASIVQKLFQENENDAEVLLEFAQILADQNRKRDALRVCLKIITLKQDETGRQLLGEIVREEKEGLKWILDEIQPDGKNAVAMVFLASILKNEGAIAEAGELYRIATDADPKNVGFRLSYVHNLEVLNEQKKVFTSTADFCKKNPKLSAGGLTCHHISSLIEGIEDVSNHVHCREVETGELSSEQLDLFALFFTLVKVIYNAGSLEVLPPLLSLLEKAKGNRELHKTTIRNEHAYYLSINDVMKHQKLPIRDDLKPLYVAGDSHSMSSAWQTVNVRGEERILWPLLATGVKCWHLRKESHFYPKYNFHNVLRTAPDGSEVIFLFGEIDCREGLLLAVEKLKYENLREAMDETIDIYLSVLSQLKEKRHLKVYVHPIAPVLNETRETVKAFNERLKGKVQKSQLKYLDFFEEMLTEDGKELKETLQMDGTHLSPLYVPIMEAAINRI</sequence>
<dbReference type="GO" id="GO:0005789">
    <property type="term" value="C:endoplasmic reticulum membrane"/>
    <property type="evidence" value="ECO:0007669"/>
    <property type="project" value="TreeGrafter"/>
</dbReference>
<dbReference type="SUPFAM" id="SSF48452">
    <property type="entry name" value="TPR-like"/>
    <property type="match status" value="1"/>
</dbReference>
<accession>A0A2P6NU90</accession>
<reference evidence="3 4" key="1">
    <citation type="journal article" date="2018" name="Genome Biol. Evol.">
        <title>Multiple Roots of Fruiting Body Formation in Amoebozoa.</title>
        <authorList>
            <person name="Hillmann F."/>
            <person name="Forbes G."/>
            <person name="Novohradska S."/>
            <person name="Ferling I."/>
            <person name="Riege K."/>
            <person name="Groth M."/>
            <person name="Westermann M."/>
            <person name="Marz M."/>
            <person name="Spaller T."/>
            <person name="Winckler T."/>
            <person name="Schaap P."/>
            <person name="Glockner G."/>
        </authorList>
    </citation>
    <scope>NUCLEOTIDE SEQUENCE [LARGE SCALE GENOMIC DNA]</scope>
    <source>
        <strain evidence="3 4">Jena</strain>
    </source>
</reference>